<feature type="domain" description="Nudix hydrolase" evidence="4">
    <location>
        <begin position="22"/>
        <end position="146"/>
    </location>
</feature>
<comment type="cofactor">
    <cofactor evidence="1">
        <name>Mg(2+)</name>
        <dbReference type="ChEBI" id="CHEBI:18420"/>
    </cofactor>
</comment>
<evidence type="ECO:0000256" key="3">
    <source>
        <dbReference type="RuleBase" id="RU003476"/>
    </source>
</evidence>
<comment type="caution">
    <text evidence="5">The sequence shown here is derived from an EMBL/GenBank/DDBJ whole genome shotgun (WGS) entry which is preliminary data.</text>
</comment>
<keyword evidence="2 3" id="KW-0378">Hydrolase</keyword>
<dbReference type="PRINTS" id="PR00502">
    <property type="entry name" value="NUDIXFAMILY"/>
</dbReference>
<dbReference type="InterPro" id="IPR020084">
    <property type="entry name" value="NUDIX_hydrolase_CS"/>
</dbReference>
<dbReference type="PANTHER" id="PTHR43046:SF14">
    <property type="entry name" value="MUTT_NUDIX FAMILY PROTEIN"/>
    <property type="match status" value="1"/>
</dbReference>
<dbReference type="Gene3D" id="3.90.79.10">
    <property type="entry name" value="Nucleoside Triphosphate Pyrophosphohydrolase"/>
    <property type="match status" value="1"/>
</dbReference>
<dbReference type="PANTHER" id="PTHR43046">
    <property type="entry name" value="GDP-MANNOSE MANNOSYL HYDROLASE"/>
    <property type="match status" value="1"/>
</dbReference>
<evidence type="ECO:0000313" key="5">
    <source>
        <dbReference type="EMBL" id="GGE39931.1"/>
    </source>
</evidence>
<name>A0A8J2VS98_9RHOB</name>
<comment type="similarity">
    <text evidence="3">Belongs to the Nudix hydrolase family.</text>
</comment>
<dbReference type="RefSeq" id="WP_229729286.1">
    <property type="nucleotide sequence ID" value="NZ_BMCP01000002.1"/>
</dbReference>
<dbReference type="GO" id="GO:0016787">
    <property type="term" value="F:hydrolase activity"/>
    <property type="evidence" value="ECO:0007669"/>
    <property type="project" value="UniProtKB-KW"/>
</dbReference>
<evidence type="ECO:0000313" key="6">
    <source>
        <dbReference type="Proteomes" id="UP000602745"/>
    </source>
</evidence>
<reference evidence="5" key="2">
    <citation type="submission" date="2020-09" db="EMBL/GenBank/DDBJ databases">
        <authorList>
            <person name="Sun Q."/>
            <person name="Sedlacek I."/>
        </authorList>
    </citation>
    <scope>NUCLEOTIDE SEQUENCE</scope>
    <source>
        <strain evidence="5">CCM 7684</strain>
    </source>
</reference>
<evidence type="ECO:0000256" key="2">
    <source>
        <dbReference type="ARBA" id="ARBA00022801"/>
    </source>
</evidence>
<protein>
    <submittedName>
        <fullName evidence="5">DNA mismatch repair protein MutT</fullName>
    </submittedName>
</protein>
<dbReference type="InterPro" id="IPR015797">
    <property type="entry name" value="NUDIX_hydrolase-like_dom_sf"/>
</dbReference>
<accession>A0A8J2VS98</accession>
<dbReference type="AlphaFoldDB" id="A0A8J2VS98"/>
<dbReference type="InterPro" id="IPR000086">
    <property type="entry name" value="NUDIX_hydrolase_dom"/>
</dbReference>
<dbReference type="PROSITE" id="PS00893">
    <property type="entry name" value="NUDIX_BOX"/>
    <property type="match status" value="1"/>
</dbReference>
<gene>
    <name evidence="5" type="ORF">GCM10007276_16560</name>
</gene>
<organism evidence="5 6">
    <name type="scientific">Agaricicola taiwanensis</name>
    <dbReference type="NCBI Taxonomy" id="591372"/>
    <lineage>
        <taxon>Bacteria</taxon>
        <taxon>Pseudomonadati</taxon>
        <taxon>Pseudomonadota</taxon>
        <taxon>Alphaproteobacteria</taxon>
        <taxon>Rhodobacterales</taxon>
        <taxon>Paracoccaceae</taxon>
        <taxon>Agaricicola</taxon>
    </lineage>
</organism>
<dbReference type="InterPro" id="IPR020476">
    <property type="entry name" value="Nudix_hydrolase"/>
</dbReference>
<evidence type="ECO:0000259" key="4">
    <source>
        <dbReference type="PROSITE" id="PS51462"/>
    </source>
</evidence>
<dbReference type="Proteomes" id="UP000602745">
    <property type="component" value="Unassembled WGS sequence"/>
</dbReference>
<keyword evidence="6" id="KW-1185">Reference proteome</keyword>
<proteinExistence type="inferred from homology"/>
<dbReference type="SUPFAM" id="SSF55811">
    <property type="entry name" value="Nudix"/>
    <property type="match status" value="1"/>
</dbReference>
<sequence>MMQIFKPLVRNVLALYWRMSRGLTLGVRAIVIDGDRVLLVRHGYVAGWHLPGGGVEAGETAQTALVRELEEETGVAAMAPGRLMSVHHHAGLAGRDHVLVYQVTDWRAGPVPPPTKEIAEIGWFSLDALPPGVTRATRTRLMEMKEGSAPDPSW</sequence>
<reference evidence="5" key="1">
    <citation type="journal article" date="2014" name="Int. J. Syst. Evol. Microbiol.">
        <title>Complete genome sequence of Corynebacterium casei LMG S-19264T (=DSM 44701T), isolated from a smear-ripened cheese.</title>
        <authorList>
            <consortium name="US DOE Joint Genome Institute (JGI-PGF)"/>
            <person name="Walter F."/>
            <person name="Albersmeier A."/>
            <person name="Kalinowski J."/>
            <person name="Ruckert C."/>
        </authorList>
    </citation>
    <scope>NUCLEOTIDE SEQUENCE</scope>
    <source>
        <strain evidence="5">CCM 7684</strain>
    </source>
</reference>
<evidence type="ECO:0000256" key="1">
    <source>
        <dbReference type="ARBA" id="ARBA00001946"/>
    </source>
</evidence>
<dbReference type="EMBL" id="BMCP01000002">
    <property type="protein sequence ID" value="GGE39931.1"/>
    <property type="molecule type" value="Genomic_DNA"/>
</dbReference>
<dbReference type="PROSITE" id="PS51462">
    <property type="entry name" value="NUDIX"/>
    <property type="match status" value="1"/>
</dbReference>
<dbReference type="Pfam" id="PF00293">
    <property type="entry name" value="NUDIX"/>
    <property type="match status" value="1"/>
</dbReference>